<accession>A0A6A6YUE3</accession>
<feature type="region of interest" description="Disordered" evidence="1">
    <location>
        <begin position="122"/>
        <end position="205"/>
    </location>
</feature>
<dbReference type="RefSeq" id="XP_033578521.1">
    <property type="nucleotide sequence ID" value="XM_033725342.1"/>
</dbReference>
<reference evidence="4" key="3">
    <citation type="submission" date="2025-04" db="UniProtKB">
        <authorList>
            <consortium name="RefSeq"/>
        </authorList>
    </citation>
    <scope>IDENTIFICATION</scope>
    <source>
        <strain evidence="4">CBS 304.34</strain>
    </source>
</reference>
<keyword evidence="3" id="KW-1185">Reference proteome</keyword>
<dbReference type="AlphaFoldDB" id="A0A6A6YUE3"/>
<gene>
    <name evidence="2 4" type="ORF">BDZ99DRAFT_518817</name>
</gene>
<name>A0A6A6YUE3_9PEZI</name>
<dbReference type="OrthoDB" id="10504620at2759"/>
<protein>
    <submittedName>
        <fullName evidence="2 4">Uncharacterized protein</fullName>
    </submittedName>
</protein>
<dbReference type="Proteomes" id="UP000504636">
    <property type="component" value="Unplaced"/>
</dbReference>
<sequence length="205" mass="23708">MASNAAFSAHQQKDEACKKRAQPYDDRISPGAWELLDFKKATFALLSDVQDKWANMCQVLFPQDEEIPSPFDDHHINARWERLLPQFLHEELTKELDPVLAPIITRIKERISITVQMCKEQVHPQPEEQKTTPYFFGSNSNRRESVKNRTTSAIRMDNNAETLHPHQMLYEHRVPSSSEEASNAPDRPNRITLQSSDNSIRSLNR</sequence>
<dbReference type="EMBL" id="MU003698">
    <property type="protein sequence ID" value="KAF2811557.1"/>
    <property type="molecule type" value="Genomic_DNA"/>
</dbReference>
<organism evidence="2">
    <name type="scientific">Mytilinidion resinicola</name>
    <dbReference type="NCBI Taxonomy" id="574789"/>
    <lineage>
        <taxon>Eukaryota</taxon>
        <taxon>Fungi</taxon>
        <taxon>Dikarya</taxon>
        <taxon>Ascomycota</taxon>
        <taxon>Pezizomycotina</taxon>
        <taxon>Dothideomycetes</taxon>
        <taxon>Pleosporomycetidae</taxon>
        <taxon>Mytilinidiales</taxon>
        <taxon>Mytilinidiaceae</taxon>
        <taxon>Mytilinidion</taxon>
    </lineage>
</organism>
<proteinExistence type="predicted"/>
<evidence type="ECO:0000313" key="4">
    <source>
        <dbReference type="RefSeq" id="XP_033578521.1"/>
    </source>
</evidence>
<evidence type="ECO:0000313" key="2">
    <source>
        <dbReference type="EMBL" id="KAF2811557.1"/>
    </source>
</evidence>
<evidence type="ECO:0000256" key="1">
    <source>
        <dbReference type="SAM" id="MobiDB-lite"/>
    </source>
</evidence>
<dbReference type="GeneID" id="54466235"/>
<feature type="region of interest" description="Disordered" evidence="1">
    <location>
        <begin position="1"/>
        <end position="23"/>
    </location>
</feature>
<feature type="compositionally biased region" description="Polar residues" evidence="1">
    <location>
        <begin position="191"/>
        <end position="205"/>
    </location>
</feature>
<feature type="compositionally biased region" description="Basic and acidic residues" evidence="1">
    <location>
        <begin position="11"/>
        <end position="23"/>
    </location>
</feature>
<evidence type="ECO:0000313" key="3">
    <source>
        <dbReference type="Proteomes" id="UP000504636"/>
    </source>
</evidence>
<reference evidence="4" key="2">
    <citation type="submission" date="2020-04" db="EMBL/GenBank/DDBJ databases">
        <authorList>
            <consortium name="NCBI Genome Project"/>
        </authorList>
    </citation>
    <scope>NUCLEOTIDE SEQUENCE</scope>
    <source>
        <strain evidence="4">CBS 304.34</strain>
    </source>
</reference>
<dbReference type="PANTHER" id="PTHR38166">
    <property type="entry name" value="C2H2-TYPE DOMAIN-CONTAINING PROTEIN-RELATED"/>
    <property type="match status" value="1"/>
</dbReference>
<feature type="compositionally biased region" description="Polar residues" evidence="1">
    <location>
        <begin position="1"/>
        <end position="10"/>
    </location>
</feature>
<reference evidence="2 4" key="1">
    <citation type="journal article" date="2020" name="Stud. Mycol.">
        <title>101 Dothideomycetes genomes: a test case for predicting lifestyles and emergence of pathogens.</title>
        <authorList>
            <person name="Haridas S."/>
            <person name="Albert R."/>
            <person name="Binder M."/>
            <person name="Bloem J."/>
            <person name="Labutti K."/>
            <person name="Salamov A."/>
            <person name="Andreopoulos B."/>
            <person name="Baker S."/>
            <person name="Barry K."/>
            <person name="Bills G."/>
            <person name="Bluhm B."/>
            <person name="Cannon C."/>
            <person name="Castanera R."/>
            <person name="Culley D."/>
            <person name="Daum C."/>
            <person name="Ezra D."/>
            <person name="Gonzalez J."/>
            <person name="Henrissat B."/>
            <person name="Kuo A."/>
            <person name="Liang C."/>
            <person name="Lipzen A."/>
            <person name="Lutzoni F."/>
            <person name="Magnuson J."/>
            <person name="Mondo S."/>
            <person name="Nolan M."/>
            <person name="Ohm R."/>
            <person name="Pangilinan J."/>
            <person name="Park H.-J."/>
            <person name="Ramirez L."/>
            <person name="Alfaro M."/>
            <person name="Sun H."/>
            <person name="Tritt A."/>
            <person name="Yoshinaga Y."/>
            <person name="Zwiers L.-H."/>
            <person name="Turgeon B."/>
            <person name="Goodwin S."/>
            <person name="Spatafora J."/>
            <person name="Crous P."/>
            <person name="Grigoriev I."/>
        </authorList>
    </citation>
    <scope>NUCLEOTIDE SEQUENCE</scope>
    <source>
        <strain evidence="2 4">CBS 304.34</strain>
    </source>
</reference>
<dbReference type="PANTHER" id="PTHR38166:SF1">
    <property type="entry name" value="C2H2-TYPE DOMAIN-CONTAINING PROTEIN"/>
    <property type="match status" value="1"/>
</dbReference>